<reference evidence="3" key="1">
    <citation type="submission" date="2023-10" db="EMBL/GenBank/DDBJ databases">
        <title>Genome assembly of Pristionchus species.</title>
        <authorList>
            <person name="Yoshida K."/>
            <person name="Sommer R.J."/>
        </authorList>
    </citation>
    <scope>NUCLEOTIDE SEQUENCE</scope>
    <source>
        <strain evidence="3">RS0144</strain>
    </source>
</reference>
<feature type="region of interest" description="Disordered" evidence="1">
    <location>
        <begin position="315"/>
        <end position="355"/>
    </location>
</feature>
<organism evidence="3 4">
    <name type="scientific">Pristionchus entomophagus</name>
    <dbReference type="NCBI Taxonomy" id="358040"/>
    <lineage>
        <taxon>Eukaryota</taxon>
        <taxon>Metazoa</taxon>
        <taxon>Ecdysozoa</taxon>
        <taxon>Nematoda</taxon>
        <taxon>Chromadorea</taxon>
        <taxon>Rhabditida</taxon>
        <taxon>Rhabditina</taxon>
        <taxon>Diplogasteromorpha</taxon>
        <taxon>Diplogasteroidea</taxon>
        <taxon>Neodiplogasteridae</taxon>
        <taxon>Pristionchus</taxon>
    </lineage>
</organism>
<dbReference type="Proteomes" id="UP001432027">
    <property type="component" value="Unassembled WGS sequence"/>
</dbReference>
<comment type="caution">
    <text evidence="3">The sequence shown here is derived from an EMBL/GenBank/DDBJ whole genome shotgun (WGS) entry which is preliminary data.</text>
</comment>
<feature type="compositionally biased region" description="Low complexity" evidence="1">
    <location>
        <begin position="315"/>
        <end position="327"/>
    </location>
</feature>
<dbReference type="SMART" id="SM00228">
    <property type="entry name" value="PDZ"/>
    <property type="match status" value="2"/>
</dbReference>
<dbReference type="Gene3D" id="2.30.42.10">
    <property type="match status" value="2"/>
</dbReference>
<dbReference type="EMBL" id="BTSX01000002">
    <property type="protein sequence ID" value="GMS84434.1"/>
    <property type="molecule type" value="Genomic_DNA"/>
</dbReference>
<feature type="non-terminal residue" evidence="3">
    <location>
        <position position="1"/>
    </location>
</feature>
<evidence type="ECO:0000313" key="4">
    <source>
        <dbReference type="Proteomes" id="UP001432027"/>
    </source>
</evidence>
<gene>
    <name evidence="3" type="ORF">PENTCL1PPCAC_6609</name>
</gene>
<dbReference type="Pfam" id="PF13180">
    <property type="entry name" value="PDZ_2"/>
    <property type="match status" value="1"/>
</dbReference>
<dbReference type="InterPro" id="IPR036034">
    <property type="entry name" value="PDZ_sf"/>
</dbReference>
<name>A0AAV5SST5_9BILA</name>
<dbReference type="AlphaFoldDB" id="A0AAV5SST5"/>
<dbReference type="InterPro" id="IPR001478">
    <property type="entry name" value="PDZ"/>
</dbReference>
<feature type="region of interest" description="Disordered" evidence="1">
    <location>
        <begin position="212"/>
        <end position="251"/>
    </location>
</feature>
<accession>A0AAV5SST5</accession>
<protein>
    <recommendedName>
        <fullName evidence="2">PDZ domain-containing protein</fullName>
    </recommendedName>
</protein>
<dbReference type="PANTHER" id="PTHR31327:SF5">
    <property type="entry name" value="PDZ DOMAIN-CONTAINING PROTEIN"/>
    <property type="match status" value="1"/>
</dbReference>
<dbReference type="SUPFAM" id="SSF50156">
    <property type="entry name" value="PDZ domain-like"/>
    <property type="match status" value="2"/>
</dbReference>
<dbReference type="PANTHER" id="PTHR31327">
    <property type="entry name" value="SPERM MEIOSIS PDZ DOMAIN CONTAINING PROTEINS-RELATED"/>
    <property type="match status" value="1"/>
</dbReference>
<sequence length="355" mass="38379">SVLGMAEINRRKGLAKIDIQSKNAPIGVELDGKGKVKKIQPSSSFLGILFTNDIIISVNDKPVQTTAEFFNSVKKNVPGKIHVSYEKDHQYTTSCKKLEPVHPNTELYEVELAWRSGGTRIGMLIHRDFEGHVVVAVVEDGGAASSYVKPGDHLLKVNKVEVTDREKARALIMKSINDEKKVSITIERPVAQKSLMIAPSVIVDPVKNEDKSLTQDLPKSTAGKVDDPSKTPAKPENKSSASTPPQKSEAFVITESPRILTADTMKLLGSSAPTGFKPIAPYAFAPDIMDILKENLNFYKDKPTTGGCLVNIGSTPSSPVSSKASVTLDKPPELAIMCDPSPKDLKITPKRAGAT</sequence>
<dbReference type="InterPro" id="IPR040264">
    <property type="entry name" value="T15H9.4-like"/>
</dbReference>
<evidence type="ECO:0000259" key="2">
    <source>
        <dbReference type="PROSITE" id="PS50106"/>
    </source>
</evidence>
<evidence type="ECO:0000313" key="3">
    <source>
        <dbReference type="EMBL" id="GMS84434.1"/>
    </source>
</evidence>
<dbReference type="PROSITE" id="PS50106">
    <property type="entry name" value="PDZ"/>
    <property type="match status" value="1"/>
</dbReference>
<evidence type="ECO:0000256" key="1">
    <source>
        <dbReference type="SAM" id="MobiDB-lite"/>
    </source>
</evidence>
<keyword evidence="4" id="KW-1185">Reference proteome</keyword>
<feature type="compositionally biased region" description="Basic and acidic residues" evidence="1">
    <location>
        <begin position="224"/>
        <end position="237"/>
    </location>
</feature>
<feature type="domain" description="PDZ" evidence="2">
    <location>
        <begin position="109"/>
        <end position="175"/>
    </location>
</feature>
<proteinExistence type="predicted"/>